<dbReference type="SUPFAM" id="SSF103473">
    <property type="entry name" value="MFS general substrate transporter"/>
    <property type="match status" value="2"/>
</dbReference>
<evidence type="ECO:0000256" key="7">
    <source>
        <dbReference type="SAM" id="Phobius"/>
    </source>
</evidence>
<feature type="compositionally biased region" description="Polar residues" evidence="6">
    <location>
        <begin position="515"/>
        <end position="533"/>
    </location>
</feature>
<evidence type="ECO:0000313" key="8">
    <source>
        <dbReference type="EMBL" id="KAL0006504.1"/>
    </source>
</evidence>
<evidence type="ECO:0000256" key="3">
    <source>
        <dbReference type="ARBA" id="ARBA00022692"/>
    </source>
</evidence>
<feature type="transmembrane region" description="Helical" evidence="7">
    <location>
        <begin position="471"/>
        <end position="489"/>
    </location>
</feature>
<dbReference type="AlphaFoldDB" id="A0AAW2DA63"/>
<dbReference type="GO" id="GO:0022857">
    <property type="term" value="F:transmembrane transporter activity"/>
    <property type="evidence" value="ECO:0007669"/>
    <property type="project" value="InterPro"/>
</dbReference>
<feature type="transmembrane region" description="Helical" evidence="7">
    <location>
        <begin position="7"/>
        <end position="26"/>
    </location>
</feature>
<feature type="transmembrane region" description="Helical" evidence="7">
    <location>
        <begin position="421"/>
        <end position="441"/>
    </location>
</feature>
<dbReference type="Pfam" id="PF00854">
    <property type="entry name" value="PTR2"/>
    <property type="match status" value="1"/>
</dbReference>
<dbReference type="EMBL" id="JAZDWU010000004">
    <property type="protein sequence ID" value="KAL0006504.1"/>
    <property type="molecule type" value="Genomic_DNA"/>
</dbReference>
<feature type="transmembrane region" description="Helical" evidence="7">
    <location>
        <begin position="146"/>
        <end position="167"/>
    </location>
</feature>
<reference evidence="8 9" key="1">
    <citation type="submission" date="2024-01" db="EMBL/GenBank/DDBJ databases">
        <title>A telomere-to-telomere, gap-free genome of sweet tea (Lithocarpus litseifolius).</title>
        <authorList>
            <person name="Zhou J."/>
        </authorList>
    </citation>
    <scope>NUCLEOTIDE SEQUENCE [LARGE SCALE GENOMIC DNA]</scope>
    <source>
        <strain evidence="8">Zhou-2022a</strain>
        <tissue evidence="8">Leaf</tissue>
    </source>
</reference>
<feature type="transmembrane region" description="Helical" evidence="7">
    <location>
        <begin position="319"/>
        <end position="341"/>
    </location>
</feature>
<dbReference type="PANTHER" id="PTHR11654">
    <property type="entry name" value="OLIGOPEPTIDE TRANSPORTER-RELATED"/>
    <property type="match status" value="1"/>
</dbReference>
<dbReference type="InterPro" id="IPR036259">
    <property type="entry name" value="MFS_trans_sf"/>
</dbReference>
<keyword evidence="5 7" id="KW-0472">Membrane</keyword>
<evidence type="ECO:0000256" key="6">
    <source>
        <dbReference type="SAM" id="MobiDB-lite"/>
    </source>
</evidence>
<protein>
    <submittedName>
        <fullName evidence="8">Uncharacterized protein</fullName>
    </submittedName>
</protein>
<evidence type="ECO:0000256" key="1">
    <source>
        <dbReference type="ARBA" id="ARBA00004141"/>
    </source>
</evidence>
<accession>A0AAW2DA63</accession>
<name>A0AAW2DA63_9ROSI</name>
<dbReference type="Gene3D" id="1.20.1250.20">
    <property type="entry name" value="MFS general substrate transporter like domains"/>
    <property type="match status" value="1"/>
</dbReference>
<dbReference type="Proteomes" id="UP001459277">
    <property type="component" value="Unassembled WGS sequence"/>
</dbReference>
<comment type="similarity">
    <text evidence="2">Belongs to the major facilitator superfamily. Proton-dependent oligopeptide transporter (POT/PTR) (TC 2.A.17) family.</text>
</comment>
<dbReference type="InterPro" id="IPR000109">
    <property type="entry name" value="POT_fam"/>
</dbReference>
<comment type="caution">
    <text evidence="8">The sequence shown here is derived from an EMBL/GenBank/DDBJ whole genome shotgun (WGS) entry which is preliminary data.</text>
</comment>
<evidence type="ECO:0000256" key="5">
    <source>
        <dbReference type="ARBA" id="ARBA00023136"/>
    </source>
</evidence>
<evidence type="ECO:0000256" key="4">
    <source>
        <dbReference type="ARBA" id="ARBA00022989"/>
    </source>
</evidence>
<comment type="subcellular location">
    <subcellularLocation>
        <location evidence="1">Membrane</location>
        <topology evidence="1">Multi-pass membrane protein</topology>
    </subcellularLocation>
</comment>
<keyword evidence="4 7" id="KW-1133">Transmembrane helix</keyword>
<evidence type="ECO:0000313" key="9">
    <source>
        <dbReference type="Proteomes" id="UP001459277"/>
    </source>
</evidence>
<dbReference type="GO" id="GO:0016020">
    <property type="term" value="C:membrane"/>
    <property type="evidence" value="ECO:0007669"/>
    <property type="project" value="UniProtKB-SubCell"/>
</dbReference>
<feature type="transmembrane region" description="Helical" evidence="7">
    <location>
        <begin position="103"/>
        <end position="126"/>
    </location>
</feature>
<keyword evidence="9" id="KW-1185">Reference proteome</keyword>
<organism evidence="8 9">
    <name type="scientific">Lithocarpus litseifolius</name>
    <dbReference type="NCBI Taxonomy" id="425828"/>
    <lineage>
        <taxon>Eukaryota</taxon>
        <taxon>Viridiplantae</taxon>
        <taxon>Streptophyta</taxon>
        <taxon>Embryophyta</taxon>
        <taxon>Tracheophyta</taxon>
        <taxon>Spermatophyta</taxon>
        <taxon>Magnoliopsida</taxon>
        <taxon>eudicotyledons</taxon>
        <taxon>Gunneridae</taxon>
        <taxon>Pentapetalae</taxon>
        <taxon>rosids</taxon>
        <taxon>fabids</taxon>
        <taxon>Fagales</taxon>
        <taxon>Fagaceae</taxon>
        <taxon>Lithocarpus</taxon>
    </lineage>
</organism>
<feature type="transmembrane region" description="Helical" evidence="7">
    <location>
        <begin position="361"/>
        <end position="382"/>
    </location>
</feature>
<feature type="region of interest" description="Disordered" evidence="6">
    <location>
        <begin position="498"/>
        <end position="533"/>
    </location>
</feature>
<proteinExistence type="inferred from homology"/>
<feature type="transmembrane region" description="Helical" evidence="7">
    <location>
        <begin position="64"/>
        <end position="83"/>
    </location>
</feature>
<keyword evidence="3 7" id="KW-0812">Transmembrane</keyword>
<feature type="transmembrane region" description="Helical" evidence="7">
    <location>
        <begin position="38"/>
        <end position="57"/>
    </location>
</feature>
<feature type="transmembrane region" description="Helical" evidence="7">
    <location>
        <begin position="173"/>
        <end position="193"/>
    </location>
</feature>
<evidence type="ECO:0000256" key="2">
    <source>
        <dbReference type="ARBA" id="ARBA00005982"/>
    </source>
</evidence>
<gene>
    <name evidence="8" type="ORF">SO802_014065</name>
</gene>
<sequence>MAALENMGFVANMVSLVQYFSIVMLLDIPTAANTLTNFMGSSFLLTLIGAYISDTYLSRLSTALFFGVLEVLALALVTIQAASKHLHPQLCHESNCLKGGTAFMFYISLCMLALGSGGVRGALPALGGDQFDQKDPKEAKALASYFNRLLLCITIGAAIGVTGIVWVSTKNNWYWGFFISTVAAFVGFGFLAIGKPFYRRRTPGESPIVIVMAKKNQKLSLPENPGDLYEINDKETISNEEHIAHTNQFRFLDKAAIACEVSNPAAGTVCTVTQVEEVKILIRMMPIVGSTILMNTCLAQLQTFSVIQGNFMDRQLGSIMVPAPSIPIIPLVFMSILIPIYDLVFVPFARKITHHPSGITQLQRVGVGLVLSAISMTVAGIVEVKRKNQFHKDPLKPTNMFTSIGLLEFFYKEAPAGMRSLFTSLTGLSLSFGYFLSSVLVDVVNAATKRKTKSKQGWIYGLNLNDNNLELFYWFLAILSCINFIIYLLSASWYKYKSEDPDTKPKPNALHGTPLNKNEGTQGNEAYNNEAAS</sequence>